<evidence type="ECO:0000256" key="2">
    <source>
        <dbReference type="ARBA" id="ARBA00009525"/>
    </source>
</evidence>
<dbReference type="InterPro" id="IPR042488">
    <property type="entry name" value="Rad4_BHD3_sf"/>
</dbReference>
<evidence type="ECO:0000256" key="4">
    <source>
        <dbReference type="ARBA" id="ARBA00023204"/>
    </source>
</evidence>
<evidence type="ECO:0000256" key="5">
    <source>
        <dbReference type="ARBA" id="ARBA00023242"/>
    </source>
</evidence>
<dbReference type="GO" id="GO:0006289">
    <property type="term" value="P:nucleotide-excision repair"/>
    <property type="evidence" value="ECO:0007669"/>
    <property type="project" value="InterPro"/>
</dbReference>
<evidence type="ECO:0000256" key="6">
    <source>
        <dbReference type="SAM" id="MobiDB-lite"/>
    </source>
</evidence>
<dbReference type="FunFam" id="3.30.70.2460:FF:000001">
    <property type="entry name" value="DNA repair protein Rad4 family"/>
    <property type="match status" value="1"/>
</dbReference>
<feature type="region of interest" description="Disordered" evidence="6">
    <location>
        <begin position="254"/>
        <end position="368"/>
    </location>
</feature>
<dbReference type="InterPro" id="IPR018326">
    <property type="entry name" value="Rad4_beta-hairpin_dom1"/>
</dbReference>
<dbReference type="InterPro" id="IPR018328">
    <property type="entry name" value="Rad4_beta-hairpin_dom3"/>
</dbReference>
<dbReference type="GO" id="GO:0003697">
    <property type="term" value="F:single-stranded DNA binding"/>
    <property type="evidence" value="ECO:0007669"/>
    <property type="project" value="TreeGrafter"/>
</dbReference>
<feature type="compositionally biased region" description="Acidic residues" evidence="6">
    <location>
        <begin position="13"/>
        <end position="38"/>
    </location>
</feature>
<feature type="domain" description="Rad4 beta-hairpin" evidence="8">
    <location>
        <begin position="603"/>
        <end position="666"/>
    </location>
</feature>
<feature type="region of interest" description="Disordered" evidence="6">
    <location>
        <begin position="980"/>
        <end position="1017"/>
    </location>
</feature>
<dbReference type="PANTHER" id="PTHR12135">
    <property type="entry name" value="DNA REPAIR PROTEIN XP-C / RAD4"/>
    <property type="match status" value="1"/>
</dbReference>
<comment type="similarity">
    <text evidence="2">Belongs to the XPC family.</text>
</comment>
<feature type="domain" description="Rad4 beta-hairpin" evidence="7">
    <location>
        <begin position="551"/>
        <end position="601"/>
    </location>
</feature>
<keyword evidence="3" id="KW-0227">DNA damage</keyword>
<dbReference type="Pfam" id="PF10404">
    <property type="entry name" value="BHD_2"/>
    <property type="match status" value="1"/>
</dbReference>
<dbReference type="GO" id="GO:0005737">
    <property type="term" value="C:cytoplasm"/>
    <property type="evidence" value="ECO:0007669"/>
    <property type="project" value="TreeGrafter"/>
</dbReference>
<feature type="region of interest" description="Disordered" evidence="6">
    <location>
        <begin position="1"/>
        <end position="40"/>
    </location>
</feature>
<feature type="compositionally biased region" description="Basic and acidic residues" evidence="6">
    <location>
        <begin position="991"/>
        <end position="1003"/>
    </location>
</feature>
<name>A0A9P6NH51_9BASI</name>
<proteinExistence type="inferred from homology"/>
<evidence type="ECO:0000313" key="11">
    <source>
        <dbReference type="Proteomes" id="UP000886653"/>
    </source>
</evidence>
<dbReference type="Pfam" id="PF10403">
    <property type="entry name" value="BHD_1"/>
    <property type="match status" value="1"/>
</dbReference>
<feature type="region of interest" description="Disordered" evidence="6">
    <location>
        <begin position="386"/>
        <end position="436"/>
    </location>
</feature>
<dbReference type="GO" id="GO:0003684">
    <property type="term" value="F:damaged DNA binding"/>
    <property type="evidence" value="ECO:0007669"/>
    <property type="project" value="InterPro"/>
</dbReference>
<dbReference type="PANTHER" id="PTHR12135:SF0">
    <property type="entry name" value="DNA REPAIR PROTEIN COMPLEMENTING XP-C CELLS"/>
    <property type="match status" value="1"/>
</dbReference>
<dbReference type="InterPro" id="IPR018327">
    <property type="entry name" value="BHD_2"/>
</dbReference>
<dbReference type="Gene3D" id="3.90.260.10">
    <property type="entry name" value="Transglutaminase-like"/>
    <property type="match status" value="1"/>
</dbReference>
<feature type="compositionally biased region" description="Polar residues" evidence="6">
    <location>
        <begin position="267"/>
        <end position="295"/>
    </location>
</feature>
<dbReference type="InterPro" id="IPR038765">
    <property type="entry name" value="Papain-like_cys_pep_sf"/>
</dbReference>
<feature type="compositionally biased region" description="Basic and acidic residues" evidence="6">
    <location>
        <begin position="799"/>
        <end position="809"/>
    </location>
</feature>
<feature type="compositionally biased region" description="Low complexity" evidence="6">
    <location>
        <begin position="884"/>
        <end position="895"/>
    </location>
</feature>
<dbReference type="Pfam" id="PF03835">
    <property type="entry name" value="Rad4"/>
    <property type="match status" value="1"/>
</dbReference>
<dbReference type="Pfam" id="PF10405">
    <property type="entry name" value="BHD_3"/>
    <property type="match status" value="1"/>
</dbReference>
<feature type="compositionally biased region" description="Polar residues" evidence="6">
    <location>
        <begin position="943"/>
        <end position="954"/>
    </location>
</feature>
<comment type="subcellular location">
    <subcellularLocation>
        <location evidence="1">Nucleus</location>
    </subcellularLocation>
</comment>
<dbReference type="OrthoDB" id="300780at2759"/>
<evidence type="ECO:0000259" key="8">
    <source>
        <dbReference type="SMART" id="SM01031"/>
    </source>
</evidence>
<dbReference type="SMART" id="SM01032">
    <property type="entry name" value="BHD_3"/>
    <property type="match status" value="1"/>
</dbReference>
<feature type="compositionally biased region" description="Polar residues" evidence="6">
    <location>
        <begin position="398"/>
        <end position="409"/>
    </location>
</feature>
<feature type="compositionally biased region" description="Polar residues" evidence="6">
    <location>
        <begin position="909"/>
        <end position="931"/>
    </location>
</feature>
<dbReference type="SMART" id="SM01030">
    <property type="entry name" value="BHD_1"/>
    <property type="match status" value="1"/>
</dbReference>
<evidence type="ECO:0000256" key="1">
    <source>
        <dbReference type="ARBA" id="ARBA00004123"/>
    </source>
</evidence>
<organism evidence="10 11">
    <name type="scientific">Cronartium quercuum f. sp. fusiforme G11</name>
    <dbReference type="NCBI Taxonomy" id="708437"/>
    <lineage>
        <taxon>Eukaryota</taxon>
        <taxon>Fungi</taxon>
        <taxon>Dikarya</taxon>
        <taxon>Basidiomycota</taxon>
        <taxon>Pucciniomycotina</taxon>
        <taxon>Pucciniomycetes</taxon>
        <taxon>Pucciniales</taxon>
        <taxon>Coleosporiaceae</taxon>
        <taxon>Cronartium</taxon>
    </lineage>
</organism>
<dbReference type="EMBL" id="MU167275">
    <property type="protein sequence ID" value="KAG0145497.1"/>
    <property type="molecule type" value="Genomic_DNA"/>
</dbReference>
<protein>
    <submittedName>
        <fullName evidence="10">Uncharacterized protein</fullName>
    </submittedName>
</protein>
<evidence type="ECO:0000313" key="10">
    <source>
        <dbReference type="EMBL" id="KAG0145497.1"/>
    </source>
</evidence>
<dbReference type="InterPro" id="IPR036985">
    <property type="entry name" value="Transglutaminase-like_sf"/>
</dbReference>
<gene>
    <name evidence="10" type="ORF">CROQUDRAFT_671707</name>
</gene>
<accession>A0A9P6NH51</accession>
<dbReference type="AlphaFoldDB" id="A0A9P6NH51"/>
<feature type="compositionally biased region" description="Basic residues" evidence="6">
    <location>
        <begin position="413"/>
        <end position="426"/>
    </location>
</feature>
<keyword evidence="11" id="KW-1185">Reference proteome</keyword>
<dbReference type="InterPro" id="IPR018325">
    <property type="entry name" value="Rad4/PNGase_transGLS-fold"/>
</dbReference>
<dbReference type="Gene3D" id="2.20.20.110">
    <property type="entry name" value="Rad4, beta-hairpin domain BHD1"/>
    <property type="match status" value="1"/>
</dbReference>
<dbReference type="Proteomes" id="UP000886653">
    <property type="component" value="Unassembled WGS sequence"/>
</dbReference>
<dbReference type="Gene3D" id="3.30.70.2460">
    <property type="entry name" value="Rad4, beta-hairpin domain BHD3"/>
    <property type="match status" value="1"/>
</dbReference>
<dbReference type="SMART" id="SM01031">
    <property type="entry name" value="BHD_2"/>
    <property type="match status" value="1"/>
</dbReference>
<evidence type="ECO:0000256" key="3">
    <source>
        <dbReference type="ARBA" id="ARBA00022763"/>
    </source>
</evidence>
<keyword evidence="5" id="KW-0539">Nucleus</keyword>
<feature type="region of interest" description="Disordered" evidence="6">
    <location>
        <begin position="790"/>
        <end position="833"/>
    </location>
</feature>
<dbReference type="GO" id="GO:0006298">
    <property type="term" value="P:mismatch repair"/>
    <property type="evidence" value="ECO:0007669"/>
    <property type="project" value="TreeGrafter"/>
</dbReference>
<feature type="region of interest" description="Disordered" evidence="6">
    <location>
        <begin position="850"/>
        <end position="966"/>
    </location>
</feature>
<comment type="caution">
    <text evidence="10">The sequence shown here is derived from an EMBL/GenBank/DDBJ whole genome shotgun (WGS) entry which is preliminary data.</text>
</comment>
<feature type="domain" description="Rad4 beta-hairpin" evidence="9">
    <location>
        <begin position="673"/>
        <end position="747"/>
    </location>
</feature>
<feature type="compositionally biased region" description="Low complexity" evidence="6">
    <location>
        <begin position="327"/>
        <end position="349"/>
    </location>
</feature>
<dbReference type="GO" id="GO:0000111">
    <property type="term" value="C:nucleotide-excision repair factor 2 complex"/>
    <property type="evidence" value="ECO:0007669"/>
    <property type="project" value="TreeGrafter"/>
</dbReference>
<dbReference type="GO" id="GO:0071942">
    <property type="term" value="C:XPC complex"/>
    <property type="evidence" value="ECO:0007669"/>
    <property type="project" value="TreeGrafter"/>
</dbReference>
<dbReference type="SUPFAM" id="SSF54001">
    <property type="entry name" value="Cysteine proteinases"/>
    <property type="match status" value="1"/>
</dbReference>
<evidence type="ECO:0000259" key="7">
    <source>
        <dbReference type="SMART" id="SM01030"/>
    </source>
</evidence>
<dbReference type="InterPro" id="IPR004583">
    <property type="entry name" value="DNA_repair_Rad4"/>
</dbReference>
<sequence>MDLDLNLPRPSSSDDEDDDEMDWEEVEVQTDADAETDDELSRPPAAFNIVLSKSGSNVTNKRKNPNSAIERRIRHETHRIHTLALVAAGRFRNVLINDLLLQARLLSMVPLSLVNAFSSYSPQTHPLDRDRSRLFDSAMKDLVSWWWQSFEIVDSLEGVRLRTWDEAEALFTNVQFSSGTSLEGKGKAKAVENDPFLELLETGEPIHGPNSLMKRALLMKGSRDMSAQLFTSLLRALDVPARLVFSLQPVTWRGAGGGGRSAKTEPLNENSTEETGASKTLTGSMATSEGTSASAGRSKGKGKALQSKMLSVASQASKSKSKRGEMATKAAKAAKAAKMKSTASSATSSRHYALASDDDDTSEEEGRPLAQTLASNKLEANVAIASSPSAANERHSWRSNPSGKASTLTPVVKLRKPRPKKSKHWTKSPSPEPEQMNRPPVFWTEVYSRPLKEWYPVDVTRKRIRCKNLMEPTKTNPENRMLYVIAFEEDNFIRDVTARYVRSFGATTVKARLPTKKGTPDWFEQATVKLKRPYKLRRDEKEDEEILKAQVTEALPTTVGGFKDHPNFALERHLRREEVIHPRKPIGTFRGEPVFPRSAVIVCKSAETYMREGRRIKGGQEALKLVKPRTVTINRKREEELLKMDGQEVALQGLYAEWQTELLIPPPIVDGIIPRNGYGNFDLFAPHMLPKGAKHLPYKGIAKTAKKLEVSYADAVVSFEFHKRRAAPVIQGIIVPELEAEFVLDAYFASEDIALEKEFTKLQERCLKRWKKIILGLRIKRRLQEEYRNQSTALGSGKGPKDGPSELKNIEIQPGETNPAPIRVNVPKAHFTEPPDASEYELYTDHRVNTLAMPDPSKSPYINGHKRSRSESAEAEQEAEETRATSTRACRSRASQRISPEPLPPIPTNRDTLTAQERTEDQQATPASNKGSSSPLSSPPVANKSTVGLSSGVKTEQRRSGRRAAAVVIQKEEVKVPKNLKTTGKSVVKPSRAETLRAGRKIEPNSSPSDRKLRPRK</sequence>
<reference evidence="10" key="1">
    <citation type="submission" date="2013-11" db="EMBL/GenBank/DDBJ databases">
        <title>Genome sequence of the fusiform rust pathogen reveals effectors for host alternation and coevolution with pine.</title>
        <authorList>
            <consortium name="DOE Joint Genome Institute"/>
            <person name="Smith K."/>
            <person name="Pendleton A."/>
            <person name="Kubisiak T."/>
            <person name="Anderson C."/>
            <person name="Salamov A."/>
            <person name="Aerts A."/>
            <person name="Riley R."/>
            <person name="Clum A."/>
            <person name="Lindquist E."/>
            <person name="Ence D."/>
            <person name="Campbell M."/>
            <person name="Kronenberg Z."/>
            <person name="Feau N."/>
            <person name="Dhillon B."/>
            <person name="Hamelin R."/>
            <person name="Burleigh J."/>
            <person name="Smith J."/>
            <person name="Yandell M."/>
            <person name="Nelson C."/>
            <person name="Grigoriev I."/>
            <person name="Davis J."/>
        </authorList>
    </citation>
    <scope>NUCLEOTIDE SEQUENCE</scope>
    <source>
        <strain evidence="10">G11</strain>
    </source>
</reference>
<keyword evidence="4" id="KW-0234">DNA repair</keyword>
<evidence type="ECO:0000259" key="9">
    <source>
        <dbReference type="SMART" id="SM01032"/>
    </source>
</evidence>